<name>A0A392SFL5_9FABA</name>
<reference evidence="1 2" key="1">
    <citation type="journal article" date="2018" name="Front. Plant Sci.">
        <title>Red Clover (Trifolium pratense) and Zigzag Clover (T. medium) - A Picture of Genomic Similarities and Differences.</title>
        <authorList>
            <person name="Dluhosova J."/>
            <person name="Istvanek J."/>
            <person name="Nedelnik J."/>
            <person name="Repkova J."/>
        </authorList>
    </citation>
    <scope>NUCLEOTIDE SEQUENCE [LARGE SCALE GENOMIC DNA]</scope>
    <source>
        <strain evidence="2">cv. 10/8</strain>
        <tissue evidence="1">Leaf</tissue>
    </source>
</reference>
<accession>A0A392SFL5</accession>
<dbReference type="Proteomes" id="UP000265520">
    <property type="component" value="Unassembled WGS sequence"/>
</dbReference>
<evidence type="ECO:0000313" key="1">
    <source>
        <dbReference type="EMBL" id="MCI46636.1"/>
    </source>
</evidence>
<evidence type="ECO:0000313" key="2">
    <source>
        <dbReference type="Proteomes" id="UP000265520"/>
    </source>
</evidence>
<dbReference type="EMBL" id="LXQA010360235">
    <property type="protein sequence ID" value="MCI46636.1"/>
    <property type="molecule type" value="Genomic_DNA"/>
</dbReference>
<sequence>MSRLRSQSCGFSKNNVIVIRKRDIRGWRRRCGGVRHTGWNVNIRVRRMALGGNKKVIINNSWSRRCICVRQRMN</sequence>
<keyword evidence="2" id="KW-1185">Reference proteome</keyword>
<dbReference type="AlphaFoldDB" id="A0A392SFL5"/>
<protein>
    <submittedName>
        <fullName evidence="1">Uncharacterized protein</fullName>
    </submittedName>
</protein>
<organism evidence="1 2">
    <name type="scientific">Trifolium medium</name>
    <dbReference type="NCBI Taxonomy" id="97028"/>
    <lineage>
        <taxon>Eukaryota</taxon>
        <taxon>Viridiplantae</taxon>
        <taxon>Streptophyta</taxon>
        <taxon>Embryophyta</taxon>
        <taxon>Tracheophyta</taxon>
        <taxon>Spermatophyta</taxon>
        <taxon>Magnoliopsida</taxon>
        <taxon>eudicotyledons</taxon>
        <taxon>Gunneridae</taxon>
        <taxon>Pentapetalae</taxon>
        <taxon>rosids</taxon>
        <taxon>fabids</taxon>
        <taxon>Fabales</taxon>
        <taxon>Fabaceae</taxon>
        <taxon>Papilionoideae</taxon>
        <taxon>50 kb inversion clade</taxon>
        <taxon>NPAAA clade</taxon>
        <taxon>Hologalegina</taxon>
        <taxon>IRL clade</taxon>
        <taxon>Trifolieae</taxon>
        <taxon>Trifolium</taxon>
    </lineage>
</organism>
<proteinExistence type="predicted"/>
<comment type="caution">
    <text evidence="1">The sequence shown here is derived from an EMBL/GenBank/DDBJ whole genome shotgun (WGS) entry which is preliminary data.</text>
</comment>